<sequence length="137" mass="14780">MAVRSRPIPKAQPILSPTPAPERTSCFTTPHPHISSHSPFHQISISQDGEVQGKYASIQRALMGEKRSGSVDPALIAASRAWWNTWPMSSSIVFFKCLPISSVSSSDIVGWRGLPSWNGGSGSETIMPESGMLSRSS</sequence>
<dbReference type="KEGG" id="slb:AWJ20_2302"/>
<feature type="region of interest" description="Disordered" evidence="1">
    <location>
        <begin position="1"/>
        <end position="26"/>
    </location>
</feature>
<evidence type="ECO:0000256" key="1">
    <source>
        <dbReference type="SAM" id="MobiDB-lite"/>
    </source>
</evidence>
<proteinExistence type="predicted"/>
<gene>
    <name evidence="2" type="ORF">AWJ20_2302</name>
</gene>
<reference evidence="2 3" key="1">
    <citation type="submission" date="2016-02" db="EMBL/GenBank/DDBJ databases">
        <title>Complete genome sequence and transcriptome regulation of the pentose utilising yeast Sugiyamaella lignohabitans.</title>
        <authorList>
            <person name="Bellasio M."/>
            <person name="Peymann A."/>
            <person name="Valli M."/>
            <person name="Sipitzky M."/>
            <person name="Graf A."/>
            <person name="Sauer M."/>
            <person name="Marx H."/>
            <person name="Mattanovich D."/>
        </authorList>
    </citation>
    <scope>NUCLEOTIDE SEQUENCE [LARGE SCALE GENOMIC DNA]</scope>
    <source>
        <strain evidence="2 3">CBS 10342</strain>
    </source>
</reference>
<dbReference type="Proteomes" id="UP000189580">
    <property type="component" value="Chromosome b"/>
</dbReference>
<keyword evidence="3" id="KW-1185">Reference proteome</keyword>
<dbReference type="GeneID" id="30034199"/>
<dbReference type="RefSeq" id="XP_018737174.1">
    <property type="nucleotide sequence ID" value="XM_018879240.1"/>
</dbReference>
<protein>
    <submittedName>
        <fullName evidence="2">Uncharacterized protein</fullName>
    </submittedName>
</protein>
<accession>A0A161HM77</accession>
<dbReference type="EMBL" id="CP014503">
    <property type="protein sequence ID" value="ANB14697.1"/>
    <property type="molecule type" value="Genomic_DNA"/>
</dbReference>
<name>A0A161HM77_9ASCO</name>
<evidence type="ECO:0000313" key="2">
    <source>
        <dbReference type="EMBL" id="ANB14697.1"/>
    </source>
</evidence>
<organism evidence="2 3">
    <name type="scientific">Sugiyamaella lignohabitans</name>
    <dbReference type="NCBI Taxonomy" id="796027"/>
    <lineage>
        <taxon>Eukaryota</taxon>
        <taxon>Fungi</taxon>
        <taxon>Dikarya</taxon>
        <taxon>Ascomycota</taxon>
        <taxon>Saccharomycotina</taxon>
        <taxon>Dipodascomycetes</taxon>
        <taxon>Dipodascales</taxon>
        <taxon>Trichomonascaceae</taxon>
        <taxon>Sugiyamaella</taxon>
    </lineage>
</organism>
<evidence type="ECO:0000313" key="3">
    <source>
        <dbReference type="Proteomes" id="UP000189580"/>
    </source>
</evidence>
<dbReference type="AlphaFoldDB" id="A0A161HM77"/>